<dbReference type="RefSeq" id="XP_018139589.1">
    <property type="nucleotide sequence ID" value="XM_018294328.1"/>
</dbReference>
<dbReference type="GeneID" id="28858322"/>
<dbReference type="OrthoDB" id="5596743at2759"/>
<feature type="signal peptide" evidence="1">
    <location>
        <begin position="1"/>
        <end position="19"/>
    </location>
</feature>
<dbReference type="Gene3D" id="3.10.450.50">
    <property type="match status" value="1"/>
</dbReference>
<sequence>MNKLTQVLLLLCAIQVVAHDDCVPSWRAREIVPAFQKLFSDGNVNRIKDTVTSDFTVYSDSQEFTTPGITPVSGAAVVKGRDAFIKANPPHPGAPNAFVTLDTFYTCRKIVFRWVAPGGFGGKNPIRGIDVLELAKEKGQWKVKTDYSEYNNVGFLQGIGVCTIC</sequence>
<keyword evidence="4" id="KW-1185">Reference proteome</keyword>
<comment type="caution">
    <text evidence="3">The sequence shown here is derived from an EMBL/GenBank/DDBJ whole genome shotgun (WGS) entry which is preliminary data.</text>
</comment>
<dbReference type="InterPro" id="IPR032710">
    <property type="entry name" value="NTF2-like_dom_sf"/>
</dbReference>
<dbReference type="SUPFAM" id="SSF54427">
    <property type="entry name" value="NTF2-like"/>
    <property type="match status" value="1"/>
</dbReference>
<evidence type="ECO:0000256" key="1">
    <source>
        <dbReference type="SAM" id="SignalP"/>
    </source>
</evidence>
<dbReference type="EMBL" id="LSBJ02000007">
    <property type="protein sequence ID" value="OAQ61885.1"/>
    <property type="molecule type" value="Genomic_DNA"/>
</dbReference>
<dbReference type="KEGG" id="pchm:VFPPC_16575"/>
<gene>
    <name evidence="3" type="ORF">VFPPC_16575</name>
</gene>
<dbReference type="STRING" id="1380566.A0A179F8R3"/>
<evidence type="ECO:0000259" key="2">
    <source>
        <dbReference type="Pfam" id="PF26534"/>
    </source>
</evidence>
<evidence type="ECO:0000313" key="4">
    <source>
        <dbReference type="Proteomes" id="UP000078397"/>
    </source>
</evidence>
<feature type="domain" description="NTF2-like" evidence="2">
    <location>
        <begin position="21"/>
        <end position="161"/>
    </location>
</feature>
<keyword evidence="1" id="KW-0732">Signal</keyword>
<name>A0A179F8R3_METCM</name>
<dbReference type="Proteomes" id="UP000078397">
    <property type="component" value="Unassembled WGS sequence"/>
</dbReference>
<protein>
    <recommendedName>
        <fullName evidence="2">NTF2-like domain-containing protein</fullName>
    </recommendedName>
</protein>
<feature type="chain" id="PRO_5008101438" description="NTF2-like domain-containing protein" evidence="1">
    <location>
        <begin position="20"/>
        <end position="165"/>
    </location>
</feature>
<proteinExistence type="predicted"/>
<evidence type="ECO:0000313" key="3">
    <source>
        <dbReference type="EMBL" id="OAQ61885.1"/>
    </source>
</evidence>
<dbReference type="Pfam" id="PF26534">
    <property type="entry name" value="NTF2_7"/>
    <property type="match status" value="1"/>
</dbReference>
<dbReference type="AlphaFoldDB" id="A0A179F8R3"/>
<reference evidence="3 4" key="1">
    <citation type="journal article" date="2016" name="PLoS Pathog.">
        <title>Biosynthesis of antibiotic leucinostatins in bio-control fungus Purpureocillium lilacinum and their inhibition on phytophthora revealed by genome mining.</title>
        <authorList>
            <person name="Wang G."/>
            <person name="Liu Z."/>
            <person name="Lin R."/>
            <person name="Li E."/>
            <person name="Mao Z."/>
            <person name="Ling J."/>
            <person name="Yang Y."/>
            <person name="Yin W.B."/>
            <person name="Xie B."/>
        </authorList>
    </citation>
    <scope>NUCLEOTIDE SEQUENCE [LARGE SCALE GENOMIC DNA]</scope>
    <source>
        <strain evidence="3">170</strain>
    </source>
</reference>
<dbReference type="InterPro" id="IPR058645">
    <property type="entry name" value="NTF2-like_dom_7"/>
</dbReference>
<organism evidence="3 4">
    <name type="scientific">Pochonia chlamydosporia 170</name>
    <dbReference type="NCBI Taxonomy" id="1380566"/>
    <lineage>
        <taxon>Eukaryota</taxon>
        <taxon>Fungi</taxon>
        <taxon>Dikarya</taxon>
        <taxon>Ascomycota</taxon>
        <taxon>Pezizomycotina</taxon>
        <taxon>Sordariomycetes</taxon>
        <taxon>Hypocreomycetidae</taxon>
        <taxon>Hypocreales</taxon>
        <taxon>Clavicipitaceae</taxon>
        <taxon>Pochonia</taxon>
    </lineage>
</organism>
<accession>A0A179F8R3</accession>